<evidence type="ECO:0000256" key="3">
    <source>
        <dbReference type="ARBA" id="ARBA00023125"/>
    </source>
</evidence>
<dbReference type="PROSITE" id="PS50931">
    <property type="entry name" value="HTH_LYSR"/>
    <property type="match status" value="1"/>
</dbReference>
<dbReference type="Proteomes" id="UP000440096">
    <property type="component" value="Unassembled WGS sequence"/>
</dbReference>
<dbReference type="SUPFAM" id="SSF53850">
    <property type="entry name" value="Periplasmic binding protein-like II"/>
    <property type="match status" value="1"/>
</dbReference>
<comment type="similarity">
    <text evidence="1">Belongs to the LysR transcriptional regulatory family.</text>
</comment>
<dbReference type="Gene3D" id="1.10.10.10">
    <property type="entry name" value="Winged helix-like DNA-binding domain superfamily/Winged helix DNA-binding domain"/>
    <property type="match status" value="1"/>
</dbReference>
<keyword evidence="4" id="KW-0804">Transcription</keyword>
<dbReference type="InterPro" id="IPR036388">
    <property type="entry name" value="WH-like_DNA-bd_sf"/>
</dbReference>
<keyword evidence="3" id="KW-0238">DNA-binding</keyword>
<dbReference type="InterPro" id="IPR036390">
    <property type="entry name" value="WH_DNA-bd_sf"/>
</dbReference>
<dbReference type="InterPro" id="IPR000847">
    <property type="entry name" value="LysR_HTH_N"/>
</dbReference>
<evidence type="ECO:0000313" key="7">
    <source>
        <dbReference type="Proteomes" id="UP000440096"/>
    </source>
</evidence>
<sequence>MDANLLVALDALLRTGSVTRAAADLHTSPAAMSRTLGRLRQALGDPLLVRAGQGMVLTPRAIALRAEVAEVVGRTAALLTPGLAADPATLRTTFGLQASDLVVSALAPRLLELAAAEAPGVALRFASEETEGGPALRDGRVDLEIGVLDHVDPETETETLTTLAMALIVRAGHPLARGNLTARRFAEAGHVTVSRRGQLAGPADAALRELGLRRRVLATLPNHLSAMSLVARTDLVCLVPVLPHRAGAAGLLELAESFAVVALEIPFALPRIEIAMGWHPRNSHDGGHAWLRSAVRRAWGTGDGSRT</sequence>
<dbReference type="GO" id="GO:0003700">
    <property type="term" value="F:DNA-binding transcription factor activity"/>
    <property type="evidence" value="ECO:0007669"/>
    <property type="project" value="InterPro"/>
</dbReference>
<dbReference type="Pfam" id="PF00126">
    <property type="entry name" value="HTH_1"/>
    <property type="match status" value="1"/>
</dbReference>
<evidence type="ECO:0000313" key="6">
    <source>
        <dbReference type="EMBL" id="MTD59032.1"/>
    </source>
</evidence>
<dbReference type="Pfam" id="PF03466">
    <property type="entry name" value="LysR_substrate"/>
    <property type="match status" value="1"/>
</dbReference>
<name>A0A6N7ZB99_9PSEU</name>
<comment type="caution">
    <text evidence="6">The sequence shown here is derived from an EMBL/GenBank/DDBJ whole genome shotgun (WGS) entry which is preliminary data.</text>
</comment>
<protein>
    <submittedName>
        <fullName evidence="6">LysR family transcriptional regulator</fullName>
    </submittedName>
</protein>
<evidence type="ECO:0000256" key="4">
    <source>
        <dbReference type="ARBA" id="ARBA00023163"/>
    </source>
</evidence>
<dbReference type="EMBL" id="WMBA01000086">
    <property type="protein sequence ID" value="MTD59032.1"/>
    <property type="molecule type" value="Genomic_DNA"/>
</dbReference>
<dbReference type="PANTHER" id="PTHR30118">
    <property type="entry name" value="HTH-TYPE TRANSCRIPTIONAL REGULATOR LEUO-RELATED"/>
    <property type="match status" value="1"/>
</dbReference>
<dbReference type="SUPFAM" id="SSF46785">
    <property type="entry name" value="Winged helix' DNA-binding domain"/>
    <property type="match status" value="1"/>
</dbReference>
<dbReference type="PANTHER" id="PTHR30118:SF15">
    <property type="entry name" value="TRANSCRIPTIONAL REGULATORY PROTEIN"/>
    <property type="match status" value="1"/>
</dbReference>
<dbReference type="InterPro" id="IPR005119">
    <property type="entry name" value="LysR_subst-bd"/>
</dbReference>
<accession>A0A6N7ZB99</accession>
<proteinExistence type="inferred from homology"/>
<keyword evidence="7" id="KW-1185">Reference proteome</keyword>
<dbReference type="AlphaFoldDB" id="A0A6N7ZB99"/>
<evidence type="ECO:0000256" key="1">
    <source>
        <dbReference type="ARBA" id="ARBA00009437"/>
    </source>
</evidence>
<organism evidence="6 7">
    <name type="scientific">Amycolatopsis pithecellobii</name>
    <dbReference type="NCBI Taxonomy" id="664692"/>
    <lineage>
        <taxon>Bacteria</taxon>
        <taxon>Bacillati</taxon>
        <taxon>Actinomycetota</taxon>
        <taxon>Actinomycetes</taxon>
        <taxon>Pseudonocardiales</taxon>
        <taxon>Pseudonocardiaceae</taxon>
        <taxon>Amycolatopsis</taxon>
    </lineage>
</organism>
<feature type="domain" description="HTH lysR-type" evidence="5">
    <location>
        <begin position="1"/>
        <end position="58"/>
    </location>
</feature>
<reference evidence="6 7" key="1">
    <citation type="submission" date="2019-11" db="EMBL/GenBank/DDBJ databases">
        <title>Draft genome of Amycolatopsis RM579.</title>
        <authorList>
            <person name="Duangmal K."/>
            <person name="Mingma R."/>
        </authorList>
    </citation>
    <scope>NUCLEOTIDE SEQUENCE [LARGE SCALE GENOMIC DNA]</scope>
    <source>
        <strain evidence="6 7">RM579</strain>
    </source>
</reference>
<dbReference type="Gene3D" id="3.40.190.10">
    <property type="entry name" value="Periplasmic binding protein-like II"/>
    <property type="match status" value="2"/>
</dbReference>
<dbReference type="GO" id="GO:0003677">
    <property type="term" value="F:DNA binding"/>
    <property type="evidence" value="ECO:0007669"/>
    <property type="project" value="UniProtKB-KW"/>
</dbReference>
<gene>
    <name evidence="6" type="ORF">GKO32_34365</name>
</gene>
<evidence type="ECO:0000256" key="2">
    <source>
        <dbReference type="ARBA" id="ARBA00023015"/>
    </source>
</evidence>
<keyword evidence="2" id="KW-0805">Transcription regulation</keyword>
<evidence type="ECO:0000259" key="5">
    <source>
        <dbReference type="PROSITE" id="PS50931"/>
    </source>
</evidence>
<dbReference type="RefSeq" id="WP_154761097.1">
    <property type="nucleotide sequence ID" value="NZ_WMBA01000086.1"/>
</dbReference>
<dbReference type="InterPro" id="IPR050389">
    <property type="entry name" value="LysR-type_TF"/>
</dbReference>
<dbReference type="OrthoDB" id="8717159at2"/>